<sequence length="443" mass="46264">MTELPVVVVGAGPVGLAAAAELRERGVDVLVLERGPRAGAAVAEWNHVRLFSRWAELIAPAARRVLDGTGWVAPADEGYPTGQEWARDYLTPLAAALGDAVRYDAEVVGLARRGRDRVVDAGRDSEPLSVHLRRTDGSEERILARAVIDASGTWGAPNPLGGEGLPALGERACEVVTYRVPDIDSPAQAERFGGTHTVIAGGGHSALGAIVALAQLAEHRPGTRLTWVLRRGSADSTFGGGDADELPARGALGLRAKKVVDAGLLEVVTGFRTGAIESGKDGRVTLVADDGRRIDDVDNVVALTGFRPELGWLSEVRLELDPVLQAPVRLAPLIDPNVHSCGTVYPHGVAELTHPELGVYLVGMKSYGRAPTFLAMTGYEQVRSIAAELVGDHESAARVELALPETGVCGGAGIFDDPAGASSGGCCSPAPEVLTLSAPSLVR</sequence>
<dbReference type="PRINTS" id="PR00368">
    <property type="entry name" value="FADPNR"/>
</dbReference>
<dbReference type="RefSeq" id="WP_067487022.1">
    <property type="nucleotide sequence ID" value="NZ_JBHXPO010000006.1"/>
</dbReference>
<reference evidence="2 3" key="1">
    <citation type="submission" date="2019-03" db="EMBL/GenBank/DDBJ databases">
        <title>Genomic Encyclopedia of Type Strains, Phase IV (KMG-IV): sequencing the most valuable type-strain genomes for metagenomic binning, comparative biology and taxonomic classification.</title>
        <authorList>
            <person name="Goeker M."/>
        </authorList>
    </citation>
    <scope>NUCLEOTIDE SEQUENCE [LARGE SCALE GENOMIC DNA]</scope>
    <source>
        <strain evidence="2 3">DSM 44496</strain>
    </source>
</reference>
<dbReference type="GO" id="GO:0050660">
    <property type="term" value="F:flavin adenine dinucleotide binding"/>
    <property type="evidence" value="ECO:0007669"/>
    <property type="project" value="TreeGrafter"/>
</dbReference>
<dbReference type="AlphaFoldDB" id="A0A4R6PJE4"/>
<evidence type="ECO:0000256" key="1">
    <source>
        <dbReference type="ARBA" id="ARBA00023002"/>
    </source>
</evidence>
<dbReference type="Proteomes" id="UP000295087">
    <property type="component" value="Unassembled WGS sequence"/>
</dbReference>
<dbReference type="PANTHER" id="PTHR43539">
    <property type="entry name" value="FLAVIN-BINDING MONOOXYGENASE-LIKE PROTEIN (AFU_ORTHOLOGUE AFUA_4G09220)"/>
    <property type="match status" value="1"/>
</dbReference>
<name>A0A4R6PJE4_NOCIG</name>
<evidence type="ECO:0000313" key="3">
    <source>
        <dbReference type="Proteomes" id="UP000295087"/>
    </source>
</evidence>
<organism evidence="2 3">
    <name type="scientific">Nocardia ignorata</name>
    <dbReference type="NCBI Taxonomy" id="145285"/>
    <lineage>
        <taxon>Bacteria</taxon>
        <taxon>Bacillati</taxon>
        <taxon>Actinomycetota</taxon>
        <taxon>Actinomycetes</taxon>
        <taxon>Mycobacteriales</taxon>
        <taxon>Nocardiaceae</taxon>
        <taxon>Nocardia</taxon>
    </lineage>
</organism>
<proteinExistence type="predicted"/>
<keyword evidence="1" id="KW-0560">Oxidoreductase</keyword>
<dbReference type="InterPro" id="IPR050982">
    <property type="entry name" value="Auxin_biosynth/cation_transpt"/>
</dbReference>
<dbReference type="EMBL" id="SNXK01000003">
    <property type="protein sequence ID" value="TDP38534.1"/>
    <property type="molecule type" value="Genomic_DNA"/>
</dbReference>
<protein>
    <submittedName>
        <fullName evidence="2">Pyridine nucleotide-disulfide oxidoreductase</fullName>
    </submittedName>
</protein>
<comment type="caution">
    <text evidence="2">The sequence shown here is derived from an EMBL/GenBank/DDBJ whole genome shotgun (WGS) entry which is preliminary data.</text>
</comment>
<keyword evidence="3" id="KW-1185">Reference proteome</keyword>
<evidence type="ECO:0000313" key="2">
    <source>
        <dbReference type="EMBL" id="TDP38534.1"/>
    </source>
</evidence>
<dbReference type="InterPro" id="IPR036188">
    <property type="entry name" value="FAD/NAD-bd_sf"/>
</dbReference>
<accession>A0A4R6PJE4</accession>
<dbReference type="Gene3D" id="3.50.50.60">
    <property type="entry name" value="FAD/NAD(P)-binding domain"/>
    <property type="match status" value="1"/>
</dbReference>
<gene>
    <name evidence="2" type="ORF">DFR75_103191</name>
</gene>
<dbReference type="PANTHER" id="PTHR43539:SF78">
    <property type="entry name" value="FLAVIN-CONTAINING MONOOXYGENASE"/>
    <property type="match status" value="1"/>
</dbReference>
<dbReference type="GO" id="GO:0004497">
    <property type="term" value="F:monooxygenase activity"/>
    <property type="evidence" value="ECO:0007669"/>
    <property type="project" value="TreeGrafter"/>
</dbReference>
<dbReference type="Pfam" id="PF13738">
    <property type="entry name" value="Pyr_redox_3"/>
    <property type="match status" value="1"/>
</dbReference>
<dbReference type="SUPFAM" id="SSF51905">
    <property type="entry name" value="FAD/NAD(P)-binding domain"/>
    <property type="match status" value="1"/>
</dbReference>